<evidence type="ECO:0000256" key="5">
    <source>
        <dbReference type="ARBA" id="ARBA00023136"/>
    </source>
</evidence>
<comment type="similarity">
    <text evidence="2">Belongs to the autoinducer-2 exporter (AI-2E) (TC 2.A.86) family.</text>
</comment>
<name>A0ABT0WAS3_9BACI</name>
<evidence type="ECO:0000256" key="4">
    <source>
        <dbReference type="ARBA" id="ARBA00022989"/>
    </source>
</evidence>
<evidence type="ECO:0000313" key="7">
    <source>
        <dbReference type="EMBL" id="MCM2532614.1"/>
    </source>
</evidence>
<proteinExistence type="inferred from homology"/>
<protein>
    <submittedName>
        <fullName evidence="7">AI-2E family transporter</fullName>
    </submittedName>
</protein>
<comment type="subcellular location">
    <subcellularLocation>
        <location evidence="1">Membrane</location>
        <topology evidence="1">Multi-pass membrane protein</topology>
    </subcellularLocation>
</comment>
<sequence length="70" mass="7914">MTYSITNILGVLANIAVILATVPFLLFYMLKDGHKFPTALSKFFPATFRDEGLQFLKKQAKLFLPTSMDK</sequence>
<keyword evidence="8" id="KW-1185">Reference proteome</keyword>
<keyword evidence="4 6" id="KW-1133">Transmembrane helix</keyword>
<organism evidence="7 8">
    <name type="scientific">Neobacillus pocheonensis</name>
    <dbReference type="NCBI Taxonomy" id="363869"/>
    <lineage>
        <taxon>Bacteria</taxon>
        <taxon>Bacillati</taxon>
        <taxon>Bacillota</taxon>
        <taxon>Bacilli</taxon>
        <taxon>Bacillales</taxon>
        <taxon>Bacillaceae</taxon>
        <taxon>Neobacillus</taxon>
    </lineage>
</organism>
<keyword evidence="3 6" id="KW-0812">Transmembrane</keyword>
<dbReference type="InterPro" id="IPR002549">
    <property type="entry name" value="AI-2E-like"/>
</dbReference>
<keyword evidence="5 6" id="KW-0472">Membrane</keyword>
<dbReference type="EMBL" id="JAMQCR010000001">
    <property type="protein sequence ID" value="MCM2532614.1"/>
    <property type="molecule type" value="Genomic_DNA"/>
</dbReference>
<dbReference type="Proteomes" id="UP001523262">
    <property type="component" value="Unassembled WGS sequence"/>
</dbReference>
<gene>
    <name evidence="7" type="ORF">NDK43_09730</name>
</gene>
<accession>A0ABT0WAS3</accession>
<evidence type="ECO:0000256" key="6">
    <source>
        <dbReference type="SAM" id="Phobius"/>
    </source>
</evidence>
<comment type="caution">
    <text evidence="7">The sequence shown here is derived from an EMBL/GenBank/DDBJ whole genome shotgun (WGS) entry which is preliminary data.</text>
</comment>
<evidence type="ECO:0000256" key="3">
    <source>
        <dbReference type="ARBA" id="ARBA00022692"/>
    </source>
</evidence>
<evidence type="ECO:0000313" key="8">
    <source>
        <dbReference type="Proteomes" id="UP001523262"/>
    </source>
</evidence>
<dbReference type="Pfam" id="PF01594">
    <property type="entry name" value="AI-2E_transport"/>
    <property type="match status" value="1"/>
</dbReference>
<evidence type="ECO:0000256" key="1">
    <source>
        <dbReference type="ARBA" id="ARBA00004141"/>
    </source>
</evidence>
<evidence type="ECO:0000256" key="2">
    <source>
        <dbReference type="ARBA" id="ARBA00009773"/>
    </source>
</evidence>
<reference evidence="7 8" key="1">
    <citation type="submission" date="2022-06" db="EMBL/GenBank/DDBJ databases">
        <authorList>
            <person name="Jeon C.O."/>
        </authorList>
    </citation>
    <scope>NUCLEOTIDE SEQUENCE [LARGE SCALE GENOMIC DNA]</scope>
    <source>
        <strain evidence="7 8">KCTC 13943</strain>
    </source>
</reference>
<feature type="transmembrane region" description="Helical" evidence="6">
    <location>
        <begin position="6"/>
        <end position="30"/>
    </location>
</feature>